<dbReference type="GO" id="GO:0003723">
    <property type="term" value="F:RNA binding"/>
    <property type="evidence" value="ECO:0007669"/>
    <property type="project" value="TreeGrafter"/>
</dbReference>
<dbReference type="GO" id="GO:0000463">
    <property type="term" value="P:maturation of LSU-rRNA from tricistronic rRNA transcript (SSU-rRNA, 5.8S rRNA, LSU-rRNA)"/>
    <property type="evidence" value="ECO:0007669"/>
    <property type="project" value="TreeGrafter"/>
</dbReference>
<dbReference type="InterPro" id="IPR039699">
    <property type="entry name" value="Ribosomal_uL30"/>
</dbReference>
<accession>A0A7S2J9N6</accession>
<name>A0A7S2J9N6_9DINO</name>
<dbReference type="GO" id="GO:0022625">
    <property type="term" value="C:cytosolic large ribosomal subunit"/>
    <property type="evidence" value="ECO:0007669"/>
    <property type="project" value="TreeGrafter"/>
</dbReference>
<reference evidence="1" key="1">
    <citation type="submission" date="2021-01" db="EMBL/GenBank/DDBJ databases">
        <authorList>
            <person name="Corre E."/>
            <person name="Pelletier E."/>
            <person name="Niang G."/>
            <person name="Scheremetjew M."/>
            <person name="Finn R."/>
            <person name="Kale V."/>
            <person name="Holt S."/>
            <person name="Cochrane G."/>
            <person name="Meng A."/>
            <person name="Brown T."/>
            <person name="Cohen L."/>
        </authorList>
    </citation>
    <scope>NUCLEOTIDE SEQUENCE</scope>
    <source>
        <strain evidence="1">RCC3387</strain>
    </source>
</reference>
<gene>
    <name evidence="1" type="ORF">BRAN1462_LOCUS16016</name>
</gene>
<evidence type="ECO:0000313" key="1">
    <source>
        <dbReference type="EMBL" id="CAD9541732.1"/>
    </source>
</evidence>
<dbReference type="PANTHER" id="PTHR11524:SF16">
    <property type="entry name" value="LARGE RIBOSOMAL SUBUNIT PROTEIN UL30"/>
    <property type="match status" value="1"/>
</dbReference>
<sequence length="260" mass="29605">MDEGENTAKAVLRPRRPGESIKVAETVLKRRDRNLKAAADRAAQVAKARDAKNDYKKGKLRIIRAERFIKQCRVRHNDVRRLKVSRKKNPTPKPLRKCRSIAVARNGRTGGSKETKQTLKKLGLSTRHKLIFLPNTEETANQLLTVKPFCYWGRCSFKTLFNIVHKKAAFKDPEAPKEKTMLSDNVLIEKHLGDLGVLCTEDLAHVLHTQGKHFKEVAQRLWPINTGDIRMANGMVKDQKFTFGDLQDAMDLKLAKLFGE</sequence>
<dbReference type="GO" id="GO:0003735">
    <property type="term" value="F:structural constituent of ribosome"/>
    <property type="evidence" value="ECO:0007669"/>
    <property type="project" value="TreeGrafter"/>
</dbReference>
<proteinExistence type="predicted"/>
<evidence type="ECO:0008006" key="2">
    <source>
        <dbReference type="Google" id="ProtNLM"/>
    </source>
</evidence>
<dbReference type="InterPro" id="IPR036919">
    <property type="entry name" value="Ribo_uL30_ferredoxin-like_sf"/>
</dbReference>
<dbReference type="SUPFAM" id="SSF55129">
    <property type="entry name" value="Ribosomal protein L30p/L7e"/>
    <property type="match status" value="1"/>
</dbReference>
<protein>
    <recommendedName>
        <fullName evidence="2">Ribosomal protein L30 ferredoxin-like fold domain-containing protein</fullName>
    </recommendedName>
</protein>
<dbReference type="EMBL" id="HBGW01025255">
    <property type="protein sequence ID" value="CAD9541732.1"/>
    <property type="molecule type" value="Transcribed_RNA"/>
</dbReference>
<dbReference type="Gene3D" id="3.30.1390.20">
    <property type="entry name" value="Ribosomal protein L30, ferredoxin-like fold domain"/>
    <property type="match status" value="1"/>
</dbReference>
<organism evidence="1">
    <name type="scientific">Zooxanthella nutricula</name>
    <dbReference type="NCBI Taxonomy" id="1333877"/>
    <lineage>
        <taxon>Eukaryota</taxon>
        <taxon>Sar</taxon>
        <taxon>Alveolata</taxon>
        <taxon>Dinophyceae</taxon>
        <taxon>Peridiniales</taxon>
        <taxon>Peridiniales incertae sedis</taxon>
        <taxon>Zooxanthella</taxon>
    </lineage>
</organism>
<dbReference type="PANTHER" id="PTHR11524">
    <property type="entry name" value="60S RIBOSOMAL PROTEIN L7"/>
    <property type="match status" value="1"/>
</dbReference>
<dbReference type="AlphaFoldDB" id="A0A7S2J9N6"/>